<evidence type="ECO:0000313" key="2">
    <source>
        <dbReference type="EMBL" id="KAG6747859.1"/>
    </source>
</evidence>
<keyword evidence="3" id="KW-1185">Reference proteome</keyword>
<evidence type="ECO:0000256" key="1">
    <source>
        <dbReference type="SAM" id="SignalP"/>
    </source>
</evidence>
<gene>
    <name evidence="2" type="ORF">POTOM_047750</name>
</gene>
<feature type="chain" id="PRO_5036490087" evidence="1">
    <location>
        <begin position="20"/>
        <end position="274"/>
    </location>
</feature>
<dbReference type="Proteomes" id="UP000886885">
    <property type="component" value="Chromosome 14D"/>
</dbReference>
<keyword evidence="1" id="KW-0732">Signal</keyword>
<protein>
    <submittedName>
        <fullName evidence="2">Uncharacterized protein</fullName>
    </submittedName>
</protein>
<proteinExistence type="predicted"/>
<dbReference type="OrthoDB" id="851583at2759"/>
<dbReference type="AlphaFoldDB" id="A0A8X8C9X4"/>
<name>A0A8X8C9X4_POPTO</name>
<evidence type="ECO:0000313" key="3">
    <source>
        <dbReference type="Proteomes" id="UP000886885"/>
    </source>
</evidence>
<organism evidence="2 3">
    <name type="scientific">Populus tomentosa</name>
    <name type="common">Chinese white poplar</name>
    <dbReference type="NCBI Taxonomy" id="118781"/>
    <lineage>
        <taxon>Eukaryota</taxon>
        <taxon>Viridiplantae</taxon>
        <taxon>Streptophyta</taxon>
        <taxon>Embryophyta</taxon>
        <taxon>Tracheophyta</taxon>
        <taxon>Spermatophyta</taxon>
        <taxon>Magnoliopsida</taxon>
        <taxon>eudicotyledons</taxon>
        <taxon>Gunneridae</taxon>
        <taxon>Pentapetalae</taxon>
        <taxon>rosids</taxon>
        <taxon>fabids</taxon>
        <taxon>Malpighiales</taxon>
        <taxon>Salicaceae</taxon>
        <taxon>Saliceae</taxon>
        <taxon>Populus</taxon>
    </lineage>
</organism>
<accession>A0A8X8C9X4</accession>
<reference evidence="2" key="1">
    <citation type="journal article" date="2020" name="bioRxiv">
        <title>Hybrid origin of Populus tomentosa Carr. identified through genome sequencing and phylogenomic analysis.</title>
        <authorList>
            <person name="An X."/>
            <person name="Gao K."/>
            <person name="Chen Z."/>
            <person name="Li J."/>
            <person name="Yang X."/>
            <person name="Yang X."/>
            <person name="Zhou J."/>
            <person name="Guo T."/>
            <person name="Zhao T."/>
            <person name="Huang S."/>
            <person name="Miao D."/>
            <person name="Khan W.U."/>
            <person name="Rao P."/>
            <person name="Ye M."/>
            <person name="Lei B."/>
            <person name="Liao W."/>
            <person name="Wang J."/>
            <person name="Ji L."/>
            <person name="Li Y."/>
            <person name="Guo B."/>
            <person name="Mustafa N.S."/>
            <person name="Li S."/>
            <person name="Yun Q."/>
            <person name="Keller S.R."/>
            <person name="Mao J."/>
            <person name="Zhang R."/>
            <person name="Strauss S.H."/>
        </authorList>
    </citation>
    <scope>NUCLEOTIDE SEQUENCE</scope>
    <source>
        <strain evidence="2">GM15</strain>
        <tissue evidence="2">Leaf</tissue>
    </source>
</reference>
<dbReference type="PANTHER" id="PTHR47481:SF22">
    <property type="entry name" value="RETROTRANSPOSON GAG DOMAIN-CONTAINING PROTEIN"/>
    <property type="match status" value="1"/>
</dbReference>
<feature type="signal peptide" evidence="1">
    <location>
        <begin position="1"/>
        <end position="19"/>
    </location>
</feature>
<sequence length="274" mass="31271">MLLLTVSPLLIFFVARTTSSREAWHVLATTYAKPSRGRIKHIKNQLKNLTKGTMNITDFVYFVKARSEELAVLSAPMDIEDLIEKILDGLDDEYKELVLLSKLEILLSLLMSFMKSLSRLKLRFKASHVPQVSVLSLPIPWLETPTTAIGDLHDLTGDHRSILWGTAFTHQPPTFDLLCQLLLQIMVATVDCLHVLIWDIVKFTVFKDTLQNDVLPFICIGSLYTISTMSCRCSFVYGFFTMFTSTFMLHYRRPAKHHYLLFPVVTGTSFFLST</sequence>
<dbReference type="EMBL" id="JAAWWB010000028">
    <property type="protein sequence ID" value="KAG6747859.1"/>
    <property type="molecule type" value="Genomic_DNA"/>
</dbReference>
<comment type="caution">
    <text evidence="2">The sequence shown here is derived from an EMBL/GenBank/DDBJ whole genome shotgun (WGS) entry which is preliminary data.</text>
</comment>
<dbReference type="PANTHER" id="PTHR47481">
    <property type="match status" value="1"/>
</dbReference>